<dbReference type="InterPro" id="IPR036188">
    <property type="entry name" value="FAD/NAD-bd_sf"/>
</dbReference>
<keyword evidence="5" id="KW-1185">Reference proteome</keyword>
<dbReference type="PANTHER" id="PTHR43539">
    <property type="entry name" value="FLAVIN-BINDING MONOOXYGENASE-LIKE PROTEIN (AFU_ORTHOLOGUE AFUA_4G09220)"/>
    <property type="match status" value="1"/>
</dbReference>
<evidence type="ECO:0000313" key="4">
    <source>
        <dbReference type="EMBL" id="KAJ7029866.1"/>
    </source>
</evidence>
<evidence type="ECO:0000313" key="5">
    <source>
        <dbReference type="Proteomes" id="UP001218188"/>
    </source>
</evidence>
<keyword evidence="3" id="KW-0560">Oxidoreductase</keyword>
<dbReference type="SUPFAM" id="SSF51905">
    <property type="entry name" value="FAD/NAD(P)-binding domain"/>
    <property type="match status" value="1"/>
</dbReference>
<dbReference type="PRINTS" id="PR00469">
    <property type="entry name" value="PNDRDTASEII"/>
</dbReference>
<keyword evidence="1" id="KW-0285">Flavoprotein</keyword>
<dbReference type="GO" id="GO:0050661">
    <property type="term" value="F:NADP binding"/>
    <property type="evidence" value="ECO:0007669"/>
    <property type="project" value="InterPro"/>
</dbReference>
<evidence type="ECO:0000256" key="1">
    <source>
        <dbReference type="ARBA" id="ARBA00022630"/>
    </source>
</evidence>
<organism evidence="4 5">
    <name type="scientific">Mycena alexandri</name>
    <dbReference type="NCBI Taxonomy" id="1745969"/>
    <lineage>
        <taxon>Eukaryota</taxon>
        <taxon>Fungi</taxon>
        <taxon>Dikarya</taxon>
        <taxon>Basidiomycota</taxon>
        <taxon>Agaricomycotina</taxon>
        <taxon>Agaricomycetes</taxon>
        <taxon>Agaricomycetidae</taxon>
        <taxon>Agaricales</taxon>
        <taxon>Marasmiineae</taxon>
        <taxon>Mycenaceae</taxon>
        <taxon>Mycena</taxon>
    </lineage>
</organism>
<reference evidence="4" key="1">
    <citation type="submission" date="2023-03" db="EMBL/GenBank/DDBJ databases">
        <title>Massive genome expansion in bonnet fungi (Mycena s.s.) driven by repeated elements and novel gene families across ecological guilds.</title>
        <authorList>
            <consortium name="Lawrence Berkeley National Laboratory"/>
            <person name="Harder C.B."/>
            <person name="Miyauchi S."/>
            <person name="Viragh M."/>
            <person name="Kuo A."/>
            <person name="Thoen E."/>
            <person name="Andreopoulos B."/>
            <person name="Lu D."/>
            <person name="Skrede I."/>
            <person name="Drula E."/>
            <person name="Henrissat B."/>
            <person name="Morin E."/>
            <person name="Kohler A."/>
            <person name="Barry K."/>
            <person name="LaButti K."/>
            <person name="Morin E."/>
            <person name="Salamov A."/>
            <person name="Lipzen A."/>
            <person name="Mereny Z."/>
            <person name="Hegedus B."/>
            <person name="Baldrian P."/>
            <person name="Stursova M."/>
            <person name="Weitz H."/>
            <person name="Taylor A."/>
            <person name="Grigoriev I.V."/>
            <person name="Nagy L.G."/>
            <person name="Martin F."/>
            <person name="Kauserud H."/>
        </authorList>
    </citation>
    <scope>NUCLEOTIDE SEQUENCE</scope>
    <source>
        <strain evidence="4">CBHHK200</strain>
    </source>
</reference>
<dbReference type="AlphaFoldDB" id="A0AAD6SKY2"/>
<dbReference type="Gene3D" id="3.50.50.60">
    <property type="entry name" value="FAD/NAD(P)-binding domain"/>
    <property type="match status" value="1"/>
</dbReference>
<comment type="caution">
    <text evidence="4">The sequence shown here is derived from an EMBL/GenBank/DDBJ whole genome shotgun (WGS) entry which is preliminary data.</text>
</comment>
<dbReference type="GO" id="GO:0004499">
    <property type="term" value="F:N,N-dimethylaniline monooxygenase activity"/>
    <property type="evidence" value="ECO:0007669"/>
    <property type="project" value="InterPro"/>
</dbReference>
<gene>
    <name evidence="4" type="ORF">C8F04DRAFT_741838</name>
</gene>
<dbReference type="InterPro" id="IPR020946">
    <property type="entry name" value="Flavin_mOase-like"/>
</dbReference>
<dbReference type="InterPro" id="IPR050982">
    <property type="entry name" value="Auxin_biosynth/cation_transpt"/>
</dbReference>
<dbReference type="Proteomes" id="UP001218188">
    <property type="component" value="Unassembled WGS sequence"/>
</dbReference>
<name>A0AAD6SKY2_9AGAR</name>
<evidence type="ECO:0000256" key="3">
    <source>
        <dbReference type="ARBA" id="ARBA00023002"/>
    </source>
</evidence>
<proteinExistence type="predicted"/>
<dbReference type="EMBL" id="JARJCM010000096">
    <property type="protein sequence ID" value="KAJ7029866.1"/>
    <property type="molecule type" value="Genomic_DNA"/>
</dbReference>
<evidence type="ECO:0000256" key="2">
    <source>
        <dbReference type="ARBA" id="ARBA00022827"/>
    </source>
</evidence>
<dbReference type="GO" id="GO:0050660">
    <property type="term" value="F:flavin adenine dinucleotide binding"/>
    <property type="evidence" value="ECO:0007669"/>
    <property type="project" value="InterPro"/>
</dbReference>
<sequence length="587" mass="64993">MRRLSPRTTMTVDPSQVASSWISQFGKALESGDINGTVSSLHPDGYFRDILVFSWNNRCLHGDANLTAYLTGALDKVSIRDVTLETRTGLTPQYGALTDKLPLRTVSAGFTFTCTVGIGRGYFHLVSADSGEWKAFVVMMALADIKGHEEIKHELGVYGDHTLAWTDVFYERRRAIETNPHVLIIGGGQTGLNVAARFKQMEIKTLVVEANSRIGDNWRKRYPTLVLQSPKKSNSMLYQPYPQTWPVFTPRDKLADWLEQYAQSQDLVVWTNSRPLPHPLYDNSTKRWTVVVDRAGQHVTLHPSHIIVANTFGAPRMPVLPHQDGFKGSVLHASAYQGGKPFTGKQVIVVGGANTAADICQDLVSHGAQSITMVQRSATWILSRDSARIMFDRVFPEEMDIDVSDFIAMAYPISLMRKIEGDTVQQALEEQKMTHRGLAEAGFKIMAGKDFLTLWYEGGGGYSLDVGCSELISSGKVKIKHGVELAEFNTDSVVFTDGSSLEADVVIFATSYENIGDTMRKTILGDEIMDRVGPVWGLDEEGELRGCYRPTGQPGLWFAAGHFHVSRAFSKQVALKIKAIELGLIDV</sequence>
<dbReference type="Pfam" id="PF00743">
    <property type="entry name" value="FMO-like"/>
    <property type="match status" value="1"/>
</dbReference>
<keyword evidence="2" id="KW-0274">FAD</keyword>
<protein>
    <submittedName>
        <fullName evidence="4">FAD/NAD-P-binding domain-containing protein</fullName>
    </submittedName>
</protein>
<accession>A0AAD6SKY2</accession>
<dbReference type="PANTHER" id="PTHR43539:SF68">
    <property type="entry name" value="FLAVIN-BINDING MONOOXYGENASE-LIKE PROTEIN (AFU_ORTHOLOGUE AFUA_4G09220)"/>
    <property type="match status" value="1"/>
</dbReference>